<reference evidence="1" key="2">
    <citation type="journal article" date="2016" name="G3 (Bethesda)">
        <title>Genome Evolution in Three Species of Cactophilic Drosophila.</title>
        <authorList>
            <person name="Sanchez-Flores A."/>
            <person name="Penazola F."/>
            <person name="Carpinteyro-Ponce J."/>
            <person name="Nazario-Yepiz N."/>
            <person name="Abreu-Goodger C."/>
            <person name="Machado C.A."/>
            <person name="Markow T.A."/>
        </authorList>
    </citation>
    <scope>NUCLEOTIDE SEQUENCE [LARGE SCALE GENOMIC DNA]</scope>
</reference>
<organism evidence="1 2">
    <name type="scientific">Drosophila arizonae</name>
    <name type="common">Fruit fly</name>
    <dbReference type="NCBI Taxonomy" id="7263"/>
    <lineage>
        <taxon>Eukaryota</taxon>
        <taxon>Metazoa</taxon>
        <taxon>Ecdysozoa</taxon>
        <taxon>Arthropoda</taxon>
        <taxon>Hexapoda</taxon>
        <taxon>Insecta</taxon>
        <taxon>Pterygota</taxon>
        <taxon>Neoptera</taxon>
        <taxon>Endopterygota</taxon>
        <taxon>Diptera</taxon>
        <taxon>Brachycera</taxon>
        <taxon>Muscomorpha</taxon>
        <taxon>Ephydroidea</taxon>
        <taxon>Drosophilidae</taxon>
        <taxon>Drosophila</taxon>
    </lineage>
</organism>
<evidence type="ECO:0000313" key="2">
    <source>
        <dbReference type="RefSeq" id="XP_017864552.1"/>
    </source>
</evidence>
<dbReference type="SMART" id="SM00697">
    <property type="entry name" value="DM8"/>
    <property type="match status" value="1"/>
</dbReference>
<protein>
    <submittedName>
        <fullName evidence="2">Uncharacterized protein LOC108614842</fullName>
    </submittedName>
</protein>
<reference evidence="1" key="1">
    <citation type="journal article" date="1997" name="Nucleic Acids Res.">
        <title>tRNAscan-SE: a program for improved detection of transfer RNA genes in genomic sequence.</title>
        <authorList>
            <person name="Lowe T.M."/>
            <person name="Eddy S.R."/>
        </authorList>
    </citation>
    <scope>NUCLEOTIDE SEQUENCE [LARGE SCALE GENOMIC DNA]</scope>
</reference>
<accession>A0ABM1PBG6</accession>
<dbReference type="PANTHER" id="PTHR20898:SF0">
    <property type="entry name" value="DAEDALUS ON 3-RELATED"/>
    <property type="match status" value="1"/>
</dbReference>
<dbReference type="Pfam" id="PF06477">
    <property type="entry name" value="DUF1091"/>
    <property type="match status" value="1"/>
</dbReference>
<sequence>MGITGHFEFNNLQCLTHDKKYVEYEYCYLKSLNRTYKYCSLKAVIHQLPIRSLKVKFKVVKRDTQTIFDKYNGTINVCKFFKDGRNPAARIIFSVFTAYSNMNHTCPFNHDLMVEKLPVQYVNRVIASYIPDGRYFLNMSWYTENIALADVIVYFTKS</sequence>
<dbReference type="RefSeq" id="XP_017864552.1">
    <property type="nucleotide sequence ID" value="XM_018009063.1"/>
</dbReference>
<dbReference type="PANTHER" id="PTHR20898">
    <property type="entry name" value="DAEDALUS ON 3-RELATED-RELATED"/>
    <property type="match status" value="1"/>
</dbReference>
<reference evidence="2" key="3">
    <citation type="submission" date="2025-08" db="UniProtKB">
        <authorList>
            <consortium name="RefSeq"/>
        </authorList>
    </citation>
    <scope>IDENTIFICATION</scope>
    <source>
        <tissue evidence="2">Whole organism</tissue>
    </source>
</reference>
<keyword evidence="1" id="KW-1185">Reference proteome</keyword>
<dbReference type="GeneID" id="108614842"/>
<dbReference type="Proteomes" id="UP000694904">
    <property type="component" value="Chromosome 5"/>
</dbReference>
<evidence type="ECO:0000313" key="1">
    <source>
        <dbReference type="Proteomes" id="UP000694904"/>
    </source>
</evidence>
<name>A0ABM1PBG6_DROAR</name>
<gene>
    <name evidence="2" type="primary">LOC108614842</name>
</gene>
<proteinExistence type="predicted"/>
<dbReference type="InterPro" id="IPR010512">
    <property type="entry name" value="DUF1091"/>
</dbReference>